<dbReference type="PANTHER" id="PTHR34474">
    <property type="entry name" value="SIGNAL TRANSDUCTION PROTEIN TRAP"/>
    <property type="match status" value="1"/>
</dbReference>
<evidence type="ECO:0000313" key="2">
    <source>
        <dbReference type="EMBL" id="GIG76341.1"/>
    </source>
</evidence>
<dbReference type="SUPFAM" id="SSF54909">
    <property type="entry name" value="Dimeric alpha+beta barrel"/>
    <property type="match status" value="1"/>
</dbReference>
<evidence type="ECO:0000259" key="1">
    <source>
        <dbReference type="PROSITE" id="PS51725"/>
    </source>
</evidence>
<dbReference type="InterPro" id="IPR007138">
    <property type="entry name" value="ABM_dom"/>
</dbReference>
<dbReference type="Gene3D" id="3.30.70.100">
    <property type="match status" value="1"/>
</dbReference>
<comment type="caution">
    <text evidence="2">The sequence shown here is derived from an EMBL/GenBank/DDBJ whole genome shotgun (WGS) entry which is preliminary data.</text>
</comment>
<dbReference type="InterPro" id="IPR011008">
    <property type="entry name" value="Dimeric_a/b-barrel"/>
</dbReference>
<dbReference type="Proteomes" id="UP000653674">
    <property type="component" value="Unassembled WGS sequence"/>
</dbReference>
<dbReference type="PANTHER" id="PTHR34474:SF2">
    <property type="entry name" value="SIGNAL TRANSDUCTION PROTEIN TRAP"/>
    <property type="match status" value="1"/>
</dbReference>
<proteinExistence type="predicted"/>
<dbReference type="PROSITE" id="PS51725">
    <property type="entry name" value="ABM"/>
    <property type="match status" value="1"/>
</dbReference>
<feature type="domain" description="ABM" evidence="1">
    <location>
        <begin position="22"/>
        <end position="111"/>
    </location>
</feature>
<evidence type="ECO:0000313" key="3">
    <source>
        <dbReference type="Proteomes" id="UP000653674"/>
    </source>
</evidence>
<keyword evidence="3" id="KW-1185">Reference proteome</keyword>
<dbReference type="EMBL" id="BONU01000051">
    <property type="protein sequence ID" value="GIG76341.1"/>
    <property type="molecule type" value="Genomic_DNA"/>
</dbReference>
<organism evidence="2 3">
    <name type="scientific">Planosporangium flavigriseum</name>
    <dbReference type="NCBI Taxonomy" id="373681"/>
    <lineage>
        <taxon>Bacteria</taxon>
        <taxon>Bacillati</taxon>
        <taxon>Actinomycetota</taxon>
        <taxon>Actinomycetes</taxon>
        <taxon>Micromonosporales</taxon>
        <taxon>Micromonosporaceae</taxon>
        <taxon>Planosporangium</taxon>
    </lineage>
</organism>
<gene>
    <name evidence="2" type="ORF">Pfl04_47450</name>
</gene>
<name>A0A8J3LZI0_9ACTN</name>
<sequence length="128" mass="14204">MLKGDWEVAETACVRYGEFMAVVKINAIEVPEGAGPELERRFADRHRAVEGAPGFLGFELLRPVKGENRYFVYTRWESEEAFQAWAGSGARQAHAGQRERPVATGATLLEFEVVQHADPDAGVRLATE</sequence>
<protein>
    <recommendedName>
        <fullName evidence="1">ABM domain-containing protein</fullName>
    </recommendedName>
</protein>
<accession>A0A8J3LZI0</accession>
<dbReference type="AlphaFoldDB" id="A0A8J3LZI0"/>
<dbReference type="Pfam" id="PF03992">
    <property type="entry name" value="ABM"/>
    <property type="match status" value="1"/>
</dbReference>
<reference evidence="2" key="1">
    <citation type="submission" date="2021-01" db="EMBL/GenBank/DDBJ databases">
        <title>Whole genome shotgun sequence of Planosporangium flavigriseum NBRC 105377.</title>
        <authorList>
            <person name="Komaki H."/>
            <person name="Tamura T."/>
        </authorList>
    </citation>
    <scope>NUCLEOTIDE SEQUENCE</scope>
    <source>
        <strain evidence="2">NBRC 105377</strain>
    </source>
</reference>
<dbReference type="InterPro" id="IPR050404">
    <property type="entry name" value="Heme-degrading_MO"/>
</dbReference>